<keyword evidence="1" id="KW-0813">Transport</keyword>
<proteinExistence type="inferred from homology"/>
<evidence type="ECO:0000256" key="2">
    <source>
        <dbReference type="SAM" id="MobiDB-lite"/>
    </source>
</evidence>
<dbReference type="AlphaFoldDB" id="A0A813LIN5"/>
<dbReference type="InterPro" id="IPR036412">
    <property type="entry name" value="HAD-like_sf"/>
</dbReference>
<dbReference type="PROSITE" id="PS50969">
    <property type="entry name" value="FCP1"/>
    <property type="match status" value="1"/>
</dbReference>
<dbReference type="Proteomes" id="UP000626109">
    <property type="component" value="Unassembled WGS sequence"/>
</dbReference>
<keyword evidence="1" id="KW-0496">Mitochondrion</keyword>
<evidence type="ECO:0000313" key="4">
    <source>
        <dbReference type="EMBL" id="CAE8729545.1"/>
    </source>
</evidence>
<organism evidence="4 5">
    <name type="scientific">Polarella glacialis</name>
    <name type="common">Dinoflagellate</name>
    <dbReference type="NCBI Taxonomy" id="89957"/>
    <lineage>
        <taxon>Eukaryota</taxon>
        <taxon>Sar</taxon>
        <taxon>Alveolata</taxon>
        <taxon>Dinophyceae</taxon>
        <taxon>Suessiales</taxon>
        <taxon>Suessiaceae</taxon>
        <taxon>Polarella</taxon>
    </lineage>
</organism>
<name>A0A813LIN5_POLGL</name>
<comment type="subunit">
    <text evidence="1">Component of the TIM23 complex.</text>
</comment>
<comment type="caution">
    <text evidence="4">The sequence shown here is derived from an EMBL/GenBank/DDBJ whole genome shotgun (WGS) entry which is preliminary data.</text>
</comment>
<dbReference type="InterPro" id="IPR004274">
    <property type="entry name" value="FCP1_dom"/>
</dbReference>
<dbReference type="GO" id="GO:0015031">
    <property type="term" value="P:protein transport"/>
    <property type="evidence" value="ECO:0007669"/>
    <property type="project" value="UniProtKB-KW"/>
</dbReference>
<dbReference type="GO" id="GO:0005744">
    <property type="term" value="C:TIM23 mitochondrial import inner membrane translocase complex"/>
    <property type="evidence" value="ECO:0007669"/>
    <property type="project" value="UniProtKB-UniRule"/>
</dbReference>
<reference evidence="4" key="1">
    <citation type="submission" date="2021-02" db="EMBL/GenBank/DDBJ databases">
        <authorList>
            <person name="Dougan E. K."/>
            <person name="Rhodes N."/>
            <person name="Thang M."/>
            <person name="Chan C."/>
        </authorList>
    </citation>
    <scope>NUCLEOTIDE SEQUENCE</scope>
</reference>
<dbReference type="CDD" id="cd07521">
    <property type="entry name" value="HAD_FCP1-like"/>
    <property type="match status" value="1"/>
</dbReference>
<evidence type="ECO:0000256" key="1">
    <source>
        <dbReference type="RuleBase" id="RU365079"/>
    </source>
</evidence>
<keyword evidence="1" id="KW-0809">Transit peptide</keyword>
<dbReference type="SUPFAM" id="SSF56784">
    <property type="entry name" value="HAD-like"/>
    <property type="match status" value="1"/>
</dbReference>
<evidence type="ECO:0000313" key="5">
    <source>
        <dbReference type="Proteomes" id="UP000626109"/>
    </source>
</evidence>
<feature type="domain" description="FCP1 homology" evidence="3">
    <location>
        <begin position="244"/>
        <end position="333"/>
    </location>
</feature>
<accession>A0A813LIN5</accession>
<dbReference type="Gene3D" id="3.40.50.1000">
    <property type="entry name" value="HAD superfamily/HAD-like"/>
    <property type="match status" value="1"/>
</dbReference>
<keyword evidence="1" id="KW-0653">Protein transport</keyword>
<keyword evidence="1" id="KW-0811">Translocation</keyword>
<comment type="function">
    <text evidence="1">Essential component of the TIM23 complex, a complex that mediates the translocation of transit peptide-containing proteins across the mitochondrial inner membrane.</text>
</comment>
<dbReference type="InterPro" id="IPR023214">
    <property type="entry name" value="HAD_sf"/>
</dbReference>
<comment type="similarity">
    <text evidence="1">Belongs to the TIM50 family.</text>
</comment>
<gene>
    <name evidence="4" type="ORF">PGLA2088_LOCUS45444</name>
</gene>
<dbReference type="SMART" id="SM00577">
    <property type="entry name" value="CPDc"/>
    <property type="match status" value="1"/>
</dbReference>
<evidence type="ECO:0000259" key="3">
    <source>
        <dbReference type="PROSITE" id="PS50969"/>
    </source>
</evidence>
<comment type="subcellular location">
    <subcellularLocation>
        <location evidence="1">Mitochondrion inner membrane</location>
        <topology evidence="1">Single-pass membrane protein</topology>
    </subcellularLocation>
</comment>
<dbReference type="EMBL" id="CAJNNW010035713">
    <property type="protein sequence ID" value="CAE8729545.1"/>
    <property type="molecule type" value="Genomic_DNA"/>
</dbReference>
<feature type="region of interest" description="Disordered" evidence="2">
    <location>
        <begin position="126"/>
        <end position="151"/>
    </location>
</feature>
<sequence>VQMACVLESLSLGVAAHLCSGVMSNISVTIRSRLRNLLYYIHENCLVLLDMVCQRWMTENNDKGQENPSRGGHCPEKLNLDILVRVKRYRRLRRGEHVMALRQHNEMITNVVRQLCRGAAAAVPKSRAAMSGRMSPGDRSPGRGGPPGNAPVSVLSVVNDILNSRTSLDRQRATSIRAKMLSSMTFRSLLNVDGADPDSPWPTHDPYNRYGADTFAQDGCVIWFEPLPPMLPCLEQVPKLPPLANPDTYTLVLDLDETLVHYFEHDGLGNYDIRPGMHDFLTRMHQLGYEIVIFTAATQDYADWVIDQIDPTGLIHHRLYRQHALPWGPIFVK</sequence>
<dbReference type="InterPro" id="IPR050365">
    <property type="entry name" value="TIM50"/>
</dbReference>
<dbReference type="Pfam" id="PF03031">
    <property type="entry name" value="NIF"/>
    <property type="match status" value="1"/>
</dbReference>
<dbReference type="PANTHER" id="PTHR12210">
    <property type="entry name" value="DULLARD PROTEIN PHOSPHATASE"/>
    <property type="match status" value="1"/>
</dbReference>
<feature type="non-terminal residue" evidence="4">
    <location>
        <position position="1"/>
    </location>
</feature>
<feature type="non-terminal residue" evidence="4">
    <location>
        <position position="333"/>
    </location>
</feature>
<protein>
    <recommendedName>
        <fullName evidence="1">Mitochondrial import inner membrane translocase subunit TIM50</fullName>
    </recommendedName>
</protein>